<proteinExistence type="predicted"/>
<dbReference type="Gene3D" id="3.40.50.1820">
    <property type="entry name" value="alpha/beta hydrolase"/>
    <property type="match status" value="1"/>
</dbReference>
<dbReference type="AlphaFoldDB" id="A0AAE0K6I8"/>
<evidence type="ECO:0000256" key="1">
    <source>
        <dbReference type="SAM" id="MobiDB-lite"/>
    </source>
</evidence>
<accession>A0AAE0K6I8</accession>
<dbReference type="EMBL" id="JAULSN010000005">
    <property type="protein sequence ID" value="KAK3371118.1"/>
    <property type="molecule type" value="Genomic_DNA"/>
</dbReference>
<dbReference type="SUPFAM" id="SSF53474">
    <property type="entry name" value="alpha/beta-Hydrolases"/>
    <property type="match status" value="1"/>
</dbReference>
<protein>
    <submittedName>
        <fullName evidence="2">Uncharacterized protein</fullName>
    </submittedName>
</protein>
<feature type="region of interest" description="Disordered" evidence="1">
    <location>
        <begin position="664"/>
        <end position="697"/>
    </location>
</feature>
<reference evidence="2" key="2">
    <citation type="submission" date="2023-06" db="EMBL/GenBank/DDBJ databases">
        <authorList>
            <consortium name="Lawrence Berkeley National Laboratory"/>
            <person name="Haridas S."/>
            <person name="Hensen N."/>
            <person name="Bonometti L."/>
            <person name="Westerberg I."/>
            <person name="Brannstrom I.O."/>
            <person name="Guillou S."/>
            <person name="Cros-Aarteil S."/>
            <person name="Calhoun S."/>
            <person name="Kuo A."/>
            <person name="Mondo S."/>
            <person name="Pangilinan J."/>
            <person name="Riley R."/>
            <person name="Labutti K."/>
            <person name="Andreopoulos B."/>
            <person name="Lipzen A."/>
            <person name="Chen C."/>
            <person name="Yanf M."/>
            <person name="Daum C."/>
            <person name="Ng V."/>
            <person name="Clum A."/>
            <person name="Steindorff A."/>
            <person name="Ohm R."/>
            <person name="Martin F."/>
            <person name="Silar P."/>
            <person name="Natvig D."/>
            <person name="Lalanne C."/>
            <person name="Gautier V."/>
            <person name="Ament-Velasquez S.L."/>
            <person name="Kruys A."/>
            <person name="Hutchinson M.I."/>
            <person name="Powell A.J."/>
            <person name="Barry K."/>
            <person name="Miller A.N."/>
            <person name="Grigoriev I.V."/>
            <person name="Debuchy R."/>
            <person name="Gladieux P."/>
            <person name="Thoren M.H."/>
            <person name="Johannesson H."/>
        </authorList>
    </citation>
    <scope>NUCLEOTIDE SEQUENCE</scope>
    <source>
        <strain evidence="2">CBS 958.72</strain>
    </source>
</reference>
<reference evidence="2" key="1">
    <citation type="journal article" date="2023" name="Mol. Phylogenet. Evol.">
        <title>Genome-scale phylogeny and comparative genomics of the fungal order Sordariales.</title>
        <authorList>
            <person name="Hensen N."/>
            <person name="Bonometti L."/>
            <person name="Westerberg I."/>
            <person name="Brannstrom I.O."/>
            <person name="Guillou S."/>
            <person name="Cros-Aarteil S."/>
            <person name="Calhoun S."/>
            <person name="Haridas S."/>
            <person name="Kuo A."/>
            <person name="Mondo S."/>
            <person name="Pangilinan J."/>
            <person name="Riley R."/>
            <person name="LaButti K."/>
            <person name="Andreopoulos B."/>
            <person name="Lipzen A."/>
            <person name="Chen C."/>
            <person name="Yan M."/>
            <person name="Daum C."/>
            <person name="Ng V."/>
            <person name="Clum A."/>
            <person name="Steindorff A."/>
            <person name="Ohm R.A."/>
            <person name="Martin F."/>
            <person name="Silar P."/>
            <person name="Natvig D.O."/>
            <person name="Lalanne C."/>
            <person name="Gautier V."/>
            <person name="Ament-Velasquez S.L."/>
            <person name="Kruys A."/>
            <person name="Hutchinson M.I."/>
            <person name="Powell A.J."/>
            <person name="Barry K."/>
            <person name="Miller A.N."/>
            <person name="Grigoriev I.V."/>
            <person name="Debuchy R."/>
            <person name="Gladieux P."/>
            <person name="Hiltunen Thoren M."/>
            <person name="Johannesson H."/>
        </authorList>
    </citation>
    <scope>NUCLEOTIDE SEQUENCE</scope>
    <source>
        <strain evidence="2">CBS 958.72</strain>
    </source>
</reference>
<evidence type="ECO:0000313" key="3">
    <source>
        <dbReference type="Proteomes" id="UP001287356"/>
    </source>
</evidence>
<sequence>MGEGKAVVGSVLLPLALPGMGTMTSESTHIILVPDYADKDPESRREIVDQLVSRIPGDAFADSFQTTTAKISIECIQEDARALLVQTRPVTPFYAPAPRVILFGYGYGGLVCEQAVLLLQQRLLGKPYLRHRATGLVLLDTPHFHAALAQWLRWRLTPTPDDAIAAIASMQASFRDQLGPHLPVACCFTAPANREKPYLRPEWAILPRVRVVRFGAKPADPPKPTPSRWAILSQAILSRARVVAIEARPADPPKPASSRDTTGVETLSKWLTQVLDISRGSAPPRPLAALATLVRLDQETSSFNGEYYVPRGALDKLITRNRVLMELKHAGMACDDSTVDFVLDKAKKVFAILTMADLLPAVKDSKDSGFTDEYLPVGQKGGQIVSLEPRSCQLGTDALEWFETGNMSKKRTRFIRHQWSFLAPVFELTGVAQRHEDTVLPFKEYESTDIYKYLGLFPAGGGSEQLPGCTLPANSTGFHKAVLHPAHDGGATIQGNPGRVFAVCEVTADAWPRSHKLASAFTHKHLATFAGGWQGAVGLEYSSGSGSSGLMWEWADGGSLECFWQDPTSRVPGKLLVKWSLIQMSGLADALVCLLKEEEKKKTKKGGGGGGMQQQQQQPPYDGDRETIMPWLGTASLYRHPDDGSMVLKFNGIPTDGMVFSNAASSCHHDNSSLPQKDSSSSSTQQQQQQDPSLPPSDNRDDCILYFYWVVFNFVVWIRFGTAAMADFRRDLGGVKEAAPAALRRWLACRAKTTTADLQTEESRGTELPGDADLALERLFKASIDSCELYMGECGRCLDGKRALLVELQKHIYESIRCLGK</sequence>
<gene>
    <name evidence="2" type="ORF">B0T24DRAFT_705927</name>
</gene>
<evidence type="ECO:0000313" key="2">
    <source>
        <dbReference type="EMBL" id="KAK3371118.1"/>
    </source>
</evidence>
<feature type="region of interest" description="Disordered" evidence="1">
    <location>
        <begin position="602"/>
        <end position="626"/>
    </location>
</feature>
<name>A0AAE0K6I8_9PEZI</name>
<organism evidence="2 3">
    <name type="scientific">Lasiosphaeria ovina</name>
    <dbReference type="NCBI Taxonomy" id="92902"/>
    <lineage>
        <taxon>Eukaryota</taxon>
        <taxon>Fungi</taxon>
        <taxon>Dikarya</taxon>
        <taxon>Ascomycota</taxon>
        <taxon>Pezizomycotina</taxon>
        <taxon>Sordariomycetes</taxon>
        <taxon>Sordariomycetidae</taxon>
        <taxon>Sordariales</taxon>
        <taxon>Lasiosphaeriaceae</taxon>
        <taxon>Lasiosphaeria</taxon>
    </lineage>
</organism>
<comment type="caution">
    <text evidence="2">The sequence shown here is derived from an EMBL/GenBank/DDBJ whole genome shotgun (WGS) entry which is preliminary data.</text>
</comment>
<keyword evidence="3" id="KW-1185">Reference proteome</keyword>
<feature type="compositionally biased region" description="Low complexity" evidence="1">
    <location>
        <begin position="672"/>
        <end position="692"/>
    </location>
</feature>
<dbReference type="InterPro" id="IPR029058">
    <property type="entry name" value="AB_hydrolase_fold"/>
</dbReference>
<dbReference type="Proteomes" id="UP001287356">
    <property type="component" value="Unassembled WGS sequence"/>
</dbReference>